<name>A0A2V3UCM2_9HYPH</name>
<gene>
    <name evidence="3" type="ORF">C7450_103503</name>
</gene>
<evidence type="ECO:0000256" key="1">
    <source>
        <dbReference type="SAM" id="SignalP"/>
    </source>
</evidence>
<organism evidence="3 4">
    <name type="scientific">Chelatococcus asaccharovorans</name>
    <dbReference type="NCBI Taxonomy" id="28210"/>
    <lineage>
        <taxon>Bacteria</taxon>
        <taxon>Pseudomonadati</taxon>
        <taxon>Pseudomonadota</taxon>
        <taxon>Alphaproteobacteria</taxon>
        <taxon>Hyphomicrobiales</taxon>
        <taxon>Chelatococcaceae</taxon>
        <taxon>Chelatococcus</taxon>
    </lineage>
</organism>
<dbReference type="PANTHER" id="PTHR36919">
    <property type="entry name" value="BLR1215 PROTEIN"/>
    <property type="match status" value="1"/>
</dbReference>
<keyword evidence="4" id="KW-1185">Reference proteome</keyword>
<dbReference type="Pfam" id="PF09917">
    <property type="entry name" value="DUF2147"/>
    <property type="match status" value="1"/>
</dbReference>
<dbReference type="Proteomes" id="UP000248021">
    <property type="component" value="Unassembled WGS sequence"/>
</dbReference>
<accession>A0A2V3UCM2</accession>
<feature type="chain" id="PRO_5015896498" evidence="1">
    <location>
        <begin position="21"/>
        <end position="127"/>
    </location>
</feature>
<dbReference type="Gene3D" id="2.40.128.520">
    <property type="match status" value="1"/>
</dbReference>
<protein>
    <submittedName>
        <fullName evidence="3">Uncharacterized protein DUF2147</fullName>
    </submittedName>
</protein>
<dbReference type="AlphaFoldDB" id="A0A2V3UCM2"/>
<dbReference type="PROSITE" id="PS51257">
    <property type="entry name" value="PROKAR_LIPOPROTEIN"/>
    <property type="match status" value="1"/>
</dbReference>
<keyword evidence="1" id="KW-0732">Signal</keyword>
<feature type="domain" description="DUF2147" evidence="2">
    <location>
        <begin position="28"/>
        <end position="122"/>
    </location>
</feature>
<dbReference type="OrthoDB" id="9811671at2"/>
<feature type="signal peptide" evidence="1">
    <location>
        <begin position="1"/>
        <end position="20"/>
    </location>
</feature>
<proteinExistence type="predicted"/>
<sequence length="127" mass="13401">MLKAAAAFCSLAIVGCAALAAQERSPNGVWLRDDGNARVRIASCGSNLCATNLWIKDTSKGEEVGDKLIMSLDRQSDGILTGTAFDPKRNRTYDITVIVSGNTLKTRGCILAGLLCRDVNWTPAGGG</sequence>
<dbReference type="PANTHER" id="PTHR36919:SF2">
    <property type="entry name" value="BLL6627 PROTEIN"/>
    <property type="match status" value="1"/>
</dbReference>
<reference evidence="3 4" key="1">
    <citation type="submission" date="2018-05" db="EMBL/GenBank/DDBJ databases">
        <title>Genomic Encyclopedia of Type Strains, Phase IV (KMG-IV): sequencing the most valuable type-strain genomes for metagenomic binning, comparative biology and taxonomic classification.</title>
        <authorList>
            <person name="Goeker M."/>
        </authorList>
    </citation>
    <scope>NUCLEOTIDE SEQUENCE [LARGE SCALE GENOMIC DNA]</scope>
    <source>
        <strain evidence="3 4">DSM 6462</strain>
    </source>
</reference>
<evidence type="ECO:0000313" key="3">
    <source>
        <dbReference type="EMBL" id="PXW61981.1"/>
    </source>
</evidence>
<comment type="caution">
    <text evidence="3">The sequence shown here is derived from an EMBL/GenBank/DDBJ whole genome shotgun (WGS) entry which is preliminary data.</text>
</comment>
<dbReference type="EMBL" id="QJJK01000003">
    <property type="protein sequence ID" value="PXW61981.1"/>
    <property type="molecule type" value="Genomic_DNA"/>
</dbReference>
<evidence type="ECO:0000259" key="2">
    <source>
        <dbReference type="Pfam" id="PF09917"/>
    </source>
</evidence>
<dbReference type="RefSeq" id="WP_110374246.1">
    <property type="nucleotide sequence ID" value="NZ_JAHBRY010000001.1"/>
</dbReference>
<dbReference type="InterPro" id="IPR019223">
    <property type="entry name" value="DUF2147"/>
</dbReference>
<evidence type="ECO:0000313" key="4">
    <source>
        <dbReference type="Proteomes" id="UP000248021"/>
    </source>
</evidence>